<evidence type="ECO:0000313" key="1">
    <source>
        <dbReference type="EMBL" id="QQV91472.1"/>
    </source>
</evidence>
<evidence type="ECO:0000313" key="2">
    <source>
        <dbReference type="Proteomes" id="UP000693868"/>
    </source>
</evidence>
<protein>
    <submittedName>
        <fullName evidence="1">Uncharacterized protein</fullName>
    </submittedName>
</protein>
<organism evidence="1 2">
    <name type="scientific">Tenacibaculum phage Gundel_1</name>
    <dbReference type="NCBI Taxonomy" id="2745672"/>
    <lineage>
        <taxon>Viruses</taxon>
        <taxon>Duplodnaviria</taxon>
        <taxon>Heunggongvirae</taxon>
        <taxon>Uroviricota</taxon>
        <taxon>Caudoviricetes</taxon>
        <taxon>Pachyviridae</taxon>
        <taxon>Gundelvirus</taxon>
        <taxon>Gundelvirus Gundel</taxon>
    </lineage>
</organism>
<accession>A0A8E4ZMV9</accession>
<proteinExistence type="predicted"/>
<reference evidence="1" key="1">
    <citation type="submission" date="2020-07" db="EMBL/GenBank/DDBJ databases">
        <title>Highly diverse flavobacterial phages as mortality factor during North Sea spring blooms.</title>
        <authorList>
            <person name="Bartlau N."/>
            <person name="Wichels A."/>
            <person name="Krohne G."/>
            <person name="Adriaenssens E.M."/>
            <person name="Heins A."/>
            <person name="Fuchs B.M."/>
            <person name="Amann R."/>
            <person name="Moraru C."/>
        </authorList>
    </citation>
    <scope>NUCLEOTIDE SEQUENCE</scope>
</reference>
<name>A0A8E4ZMV9_9CAUD</name>
<dbReference type="EMBL" id="MT732474">
    <property type="protein sequence ID" value="QQV91472.1"/>
    <property type="molecule type" value="Genomic_DNA"/>
</dbReference>
<keyword evidence="2" id="KW-1185">Reference proteome</keyword>
<sequence length="92" mass="10816">METNNLIDLLKYQEFFNTNLEELTTLNEDDVNFINQTHFGDLIVEESNIDGERYNLYRSLDENVAQGEALIQIEHSGKNNNYSYETVLNFYL</sequence>
<gene>
    <name evidence="1" type="ORF">Gundel1_4</name>
</gene>
<dbReference type="Proteomes" id="UP000693868">
    <property type="component" value="Segment"/>
</dbReference>